<evidence type="ECO:0000256" key="3">
    <source>
        <dbReference type="ARBA" id="ARBA00022723"/>
    </source>
</evidence>
<dbReference type="PROSITE" id="PS51007">
    <property type="entry name" value="CYTC"/>
    <property type="match status" value="1"/>
</dbReference>
<dbReference type="InterPro" id="IPR051395">
    <property type="entry name" value="Cytochrome_c_Peroxidase/MauG"/>
</dbReference>
<dbReference type="InterPro" id="IPR004852">
    <property type="entry name" value="Di-haem_cyt_c_peroxidsae"/>
</dbReference>
<dbReference type="GO" id="GO:0009055">
    <property type="term" value="F:electron transfer activity"/>
    <property type="evidence" value="ECO:0007669"/>
    <property type="project" value="InterPro"/>
</dbReference>
<feature type="non-terminal residue" evidence="8">
    <location>
        <position position="264"/>
    </location>
</feature>
<protein>
    <recommendedName>
        <fullName evidence="7">Cytochrome c domain-containing protein</fullName>
    </recommendedName>
</protein>
<keyword evidence="6" id="KW-0408">Iron</keyword>
<keyword evidence="3" id="KW-0479">Metal-binding</keyword>
<evidence type="ECO:0000259" key="7">
    <source>
        <dbReference type="PROSITE" id="PS51007"/>
    </source>
</evidence>
<gene>
    <name evidence="8" type="ORF">METZ01_LOCUS289479</name>
</gene>
<dbReference type="GO" id="GO:0046872">
    <property type="term" value="F:metal ion binding"/>
    <property type="evidence" value="ECO:0007669"/>
    <property type="project" value="UniProtKB-KW"/>
</dbReference>
<dbReference type="PANTHER" id="PTHR30600">
    <property type="entry name" value="CYTOCHROME C PEROXIDASE-RELATED"/>
    <property type="match status" value="1"/>
</dbReference>
<dbReference type="Pfam" id="PF03150">
    <property type="entry name" value="CCP_MauG"/>
    <property type="match status" value="1"/>
</dbReference>
<keyword evidence="4" id="KW-0732">Signal</keyword>
<name>A0A382LLG2_9ZZZZ</name>
<dbReference type="EMBL" id="UINC01087337">
    <property type="protein sequence ID" value="SVC36625.1"/>
    <property type="molecule type" value="Genomic_DNA"/>
</dbReference>
<dbReference type="Gene3D" id="1.10.760.10">
    <property type="entry name" value="Cytochrome c-like domain"/>
    <property type="match status" value="2"/>
</dbReference>
<dbReference type="InterPro" id="IPR009056">
    <property type="entry name" value="Cyt_c-like_dom"/>
</dbReference>
<reference evidence="8" key="1">
    <citation type="submission" date="2018-05" db="EMBL/GenBank/DDBJ databases">
        <authorList>
            <person name="Lanie J.A."/>
            <person name="Ng W.-L."/>
            <person name="Kazmierczak K.M."/>
            <person name="Andrzejewski T.M."/>
            <person name="Davidsen T.M."/>
            <person name="Wayne K.J."/>
            <person name="Tettelin H."/>
            <person name="Glass J.I."/>
            <person name="Rusch D."/>
            <person name="Podicherti R."/>
            <person name="Tsui H.-C.T."/>
            <person name="Winkler M.E."/>
        </authorList>
    </citation>
    <scope>NUCLEOTIDE SEQUENCE</scope>
</reference>
<feature type="non-terminal residue" evidence="8">
    <location>
        <position position="1"/>
    </location>
</feature>
<dbReference type="GO" id="GO:0030313">
    <property type="term" value="C:cell envelope"/>
    <property type="evidence" value="ECO:0007669"/>
    <property type="project" value="UniProtKB-SubCell"/>
</dbReference>
<proteinExistence type="predicted"/>
<dbReference type="GO" id="GO:0004130">
    <property type="term" value="F:cytochrome-c peroxidase activity"/>
    <property type="evidence" value="ECO:0007669"/>
    <property type="project" value="TreeGrafter"/>
</dbReference>
<evidence type="ECO:0000256" key="1">
    <source>
        <dbReference type="ARBA" id="ARBA00004196"/>
    </source>
</evidence>
<evidence type="ECO:0000256" key="2">
    <source>
        <dbReference type="ARBA" id="ARBA00022617"/>
    </source>
</evidence>
<evidence type="ECO:0000256" key="4">
    <source>
        <dbReference type="ARBA" id="ARBA00022729"/>
    </source>
</evidence>
<dbReference type="PANTHER" id="PTHR30600:SF10">
    <property type="entry name" value="BLL6722 PROTEIN"/>
    <property type="match status" value="1"/>
</dbReference>
<organism evidence="8">
    <name type="scientific">marine metagenome</name>
    <dbReference type="NCBI Taxonomy" id="408172"/>
    <lineage>
        <taxon>unclassified sequences</taxon>
        <taxon>metagenomes</taxon>
        <taxon>ecological metagenomes</taxon>
    </lineage>
</organism>
<feature type="domain" description="Cytochrome c" evidence="7">
    <location>
        <begin position="29"/>
        <end position="150"/>
    </location>
</feature>
<evidence type="ECO:0000256" key="6">
    <source>
        <dbReference type="ARBA" id="ARBA00023004"/>
    </source>
</evidence>
<evidence type="ECO:0000256" key="5">
    <source>
        <dbReference type="ARBA" id="ARBA00023002"/>
    </source>
</evidence>
<dbReference type="InterPro" id="IPR036909">
    <property type="entry name" value="Cyt_c-like_dom_sf"/>
</dbReference>
<sequence length="264" mass="29653">VRYVIIIVDIRNWFALVVLVAGVPTQANDLASIGRALFFDPNLSLNRTQACASCHNPAVAFTDSRENHVDSAVSLGDDGMSLGDRNTPTIAYASLIPEFGKDETGVFSGGLFLDGRARNLAEQAAEPFTNPIEMNLPDIAAVVERVRQNPNYADLFEAYFGADIFVNDEKAFKAIRAGIVAYEHTREFVSFDSKYDRYLRGEYKFTAEEELGRKLFYSQLFNCHECHLKDQRELHENEPFSTYRYFNIGLPVNSKVRAKNGLGM</sequence>
<comment type="subcellular location">
    <subcellularLocation>
        <location evidence="1">Cell envelope</location>
    </subcellularLocation>
</comment>
<dbReference type="AlphaFoldDB" id="A0A382LLG2"/>
<dbReference type="SUPFAM" id="SSF46626">
    <property type="entry name" value="Cytochrome c"/>
    <property type="match status" value="2"/>
</dbReference>
<keyword evidence="2" id="KW-0349">Heme</keyword>
<accession>A0A382LLG2</accession>
<evidence type="ECO:0000313" key="8">
    <source>
        <dbReference type="EMBL" id="SVC36625.1"/>
    </source>
</evidence>
<dbReference type="GO" id="GO:0020037">
    <property type="term" value="F:heme binding"/>
    <property type="evidence" value="ECO:0007669"/>
    <property type="project" value="InterPro"/>
</dbReference>
<keyword evidence="5" id="KW-0560">Oxidoreductase</keyword>